<proteinExistence type="predicted"/>
<reference evidence="2 3" key="1">
    <citation type="submission" date="2022-09" db="EMBL/GenBank/DDBJ databases">
        <title>Interaction between co-microsymbionts with complementary sets of symbiotic genes in legume-rhizobium systems.</title>
        <authorList>
            <person name="Safronova V."/>
            <person name="Sazanova A."/>
            <person name="Afonin A."/>
            <person name="Chirak E."/>
        </authorList>
    </citation>
    <scope>NUCLEOTIDE SEQUENCE [LARGE SCALE GENOMIC DNA]</scope>
    <source>
        <strain evidence="2 3">A18/4-1</strain>
    </source>
</reference>
<protein>
    <submittedName>
        <fullName evidence="2">Glycoside hydrolase family 55 protein</fullName>
    </submittedName>
</protein>
<evidence type="ECO:0000259" key="1">
    <source>
        <dbReference type="Pfam" id="PF12708"/>
    </source>
</evidence>
<keyword evidence="3" id="KW-1185">Reference proteome</keyword>
<feature type="domain" description="Rhamnogalacturonase A/B/Epimerase-like pectate lyase" evidence="1">
    <location>
        <begin position="295"/>
        <end position="406"/>
    </location>
</feature>
<evidence type="ECO:0000313" key="3">
    <source>
        <dbReference type="Proteomes" id="UP001061862"/>
    </source>
</evidence>
<gene>
    <name evidence="2" type="ORF">N8A98_06775</name>
</gene>
<dbReference type="EMBL" id="CP104965">
    <property type="protein sequence ID" value="UXN70885.1"/>
    <property type="molecule type" value="Genomic_DNA"/>
</dbReference>
<accession>A0ABY6CFE4</accession>
<dbReference type="RefSeq" id="WP_262170164.1">
    <property type="nucleotide sequence ID" value="NZ_CP104965.1"/>
</dbReference>
<dbReference type="InterPro" id="IPR011050">
    <property type="entry name" value="Pectin_lyase_fold/virulence"/>
</dbReference>
<dbReference type="SUPFAM" id="SSF51126">
    <property type="entry name" value="Pectin lyase-like"/>
    <property type="match status" value="1"/>
</dbReference>
<dbReference type="GO" id="GO:0016787">
    <property type="term" value="F:hydrolase activity"/>
    <property type="evidence" value="ECO:0007669"/>
    <property type="project" value="UniProtKB-KW"/>
</dbReference>
<dbReference type="InterPro" id="IPR012334">
    <property type="entry name" value="Pectin_lyas_fold"/>
</dbReference>
<dbReference type="Pfam" id="PF12708">
    <property type="entry name" value="Pect-lyase_RHGA_epim"/>
    <property type="match status" value="1"/>
</dbReference>
<evidence type="ECO:0000313" key="2">
    <source>
        <dbReference type="EMBL" id="UXN70885.1"/>
    </source>
</evidence>
<sequence>MALSIDQVYRDWNTPSVPSSGDWEPKKPEIRALLKQIQNSGGLSVTRNTFAALSGVTPPTESYMGIVLDDPDATKNGYYSRVAAAWVWERGFPDTVAQVVLSGSGTVQTGAVGAGVNPASTEIFFAKVVTPNTSALTLSISGGAARSVVNLAGNPLTAGEWTGMVMFYLNDTNQYQLLIDAGAAAAAAQSAADAASAQAAAEAARDAAEGAAETVVVARYNSKAGVEVATVDLAVKSIELTGYYAGGDGGRSLYRRVAVQPSHAGKIRSTDRFMPDGSTNAGNGGWWEISEGGMVNLRQFGCKCDGTTDDSAAFQACVDYAFPRGIGVIIPSGSTRITTKISSTYPVYLVGERVSQFEWPASTYYRYGSVIVSEVPSTYALDFGAAPGSYAPGTTMRDFKIIAEGAALSSPGSGIRLSRGGWDGQIDDVVIQDFPLYGLTFDYMQDMKISGLSIIKCGTKGVAASLFITGAGGGGSSNILVFDRLHIEDTEFMMYLDTNTNNVVFNGAHFECGEYPPEPWLPEGHYTEFPTIDVINGLSIDFNDCVFGLNSVEWASIETGVPEANIDYGVKVGGVGIRFNRCGFFERGSDRSQRPLYIDGTFCEVNSCEFRNINTDKNSIVLSGVKIKDSYFQYSDSGTATFAGIFVSNCDIEGNTFYADNAAGPTKTVGYIIENGETPSKLGDNAFNVSKFFRNHTPNMIAKGSPSKVFVNADGVTAIDLLKYPVAPIFVYTTTVSVASAVGAVFGQEVIFINKGAGTVTLASGSTGVGFLRGSVSGAIGPTYTLTLREFGAGYLHETARSF</sequence>
<keyword evidence="2" id="KW-0378">Hydrolase</keyword>
<organism evidence="2 3">
    <name type="scientific">Devosia neptuniae</name>
    <dbReference type="NCBI Taxonomy" id="191302"/>
    <lineage>
        <taxon>Bacteria</taxon>
        <taxon>Pseudomonadati</taxon>
        <taxon>Pseudomonadota</taxon>
        <taxon>Alphaproteobacteria</taxon>
        <taxon>Hyphomicrobiales</taxon>
        <taxon>Devosiaceae</taxon>
        <taxon>Devosia</taxon>
    </lineage>
</organism>
<dbReference type="InterPro" id="IPR024535">
    <property type="entry name" value="RHGA/B-epi-like_pectate_lyase"/>
</dbReference>
<dbReference type="Gene3D" id="2.160.20.10">
    <property type="entry name" value="Single-stranded right-handed beta-helix, Pectin lyase-like"/>
    <property type="match status" value="1"/>
</dbReference>
<name>A0ABY6CFE4_9HYPH</name>
<dbReference type="Proteomes" id="UP001061862">
    <property type="component" value="Chromosome"/>
</dbReference>